<dbReference type="GO" id="GO:0005886">
    <property type="term" value="C:plasma membrane"/>
    <property type="evidence" value="ECO:0007669"/>
    <property type="project" value="UniProtKB-SubCell"/>
</dbReference>
<keyword evidence="8" id="KW-0175">Coiled coil</keyword>
<keyword evidence="6 7" id="KW-0472">Membrane</keyword>
<dbReference type="SUPFAM" id="SSF103088">
    <property type="entry name" value="OmpA-like"/>
    <property type="match status" value="1"/>
</dbReference>
<evidence type="ECO:0000313" key="11">
    <source>
        <dbReference type="EMBL" id="KEF40363.1"/>
    </source>
</evidence>
<dbReference type="EMBL" id="JJRY01000001">
    <property type="protein sequence ID" value="KEF40363.1"/>
    <property type="molecule type" value="Genomic_DNA"/>
</dbReference>
<dbReference type="PROSITE" id="PS51123">
    <property type="entry name" value="OMPA_2"/>
    <property type="match status" value="1"/>
</dbReference>
<evidence type="ECO:0000256" key="4">
    <source>
        <dbReference type="ARBA" id="ARBA00022692"/>
    </source>
</evidence>
<evidence type="ECO:0000256" key="2">
    <source>
        <dbReference type="ARBA" id="ARBA00008914"/>
    </source>
</evidence>
<dbReference type="AlphaFoldDB" id="A0A072NTZ2"/>
<organism evidence="11 12">
    <name type="scientific">Schinkia azotoformans MEV2011</name>
    <dbReference type="NCBI Taxonomy" id="1348973"/>
    <lineage>
        <taxon>Bacteria</taxon>
        <taxon>Bacillati</taxon>
        <taxon>Bacillota</taxon>
        <taxon>Bacilli</taxon>
        <taxon>Bacillales</taxon>
        <taxon>Bacillaceae</taxon>
        <taxon>Calidifontibacillus/Schinkia group</taxon>
        <taxon>Schinkia</taxon>
    </lineage>
</organism>
<gene>
    <name evidence="11" type="ORF">M670_00389</name>
</gene>
<dbReference type="InterPro" id="IPR050330">
    <property type="entry name" value="Bact_OuterMem_StrucFunc"/>
</dbReference>
<evidence type="ECO:0000256" key="5">
    <source>
        <dbReference type="ARBA" id="ARBA00022989"/>
    </source>
</evidence>
<dbReference type="InterPro" id="IPR006665">
    <property type="entry name" value="OmpA-like"/>
</dbReference>
<protein>
    <submittedName>
        <fullName evidence="11">Flagellar motor protein</fullName>
    </submittedName>
</protein>
<dbReference type="Gene3D" id="3.30.1330.60">
    <property type="entry name" value="OmpA-like domain"/>
    <property type="match status" value="1"/>
</dbReference>
<evidence type="ECO:0000256" key="3">
    <source>
        <dbReference type="ARBA" id="ARBA00022475"/>
    </source>
</evidence>
<evidence type="ECO:0000256" key="9">
    <source>
        <dbReference type="SAM" id="Phobius"/>
    </source>
</evidence>
<evidence type="ECO:0000256" key="1">
    <source>
        <dbReference type="ARBA" id="ARBA00004162"/>
    </source>
</evidence>
<feature type="domain" description="OmpA-like" evidence="10">
    <location>
        <begin position="124"/>
        <end position="246"/>
    </location>
</feature>
<dbReference type="Pfam" id="PF13677">
    <property type="entry name" value="MotB_plug"/>
    <property type="match status" value="1"/>
</dbReference>
<comment type="subcellular location">
    <subcellularLocation>
        <location evidence="1">Cell membrane</location>
        <topology evidence="1">Single-pass membrane protein</topology>
    </subcellularLocation>
</comment>
<dbReference type="NCBIfam" id="NF005831">
    <property type="entry name" value="PRK07734.1"/>
    <property type="match status" value="1"/>
</dbReference>
<keyword evidence="4 9" id="KW-0812">Transmembrane</keyword>
<feature type="coiled-coil region" evidence="8">
    <location>
        <begin position="84"/>
        <end position="111"/>
    </location>
</feature>
<keyword evidence="11" id="KW-0966">Cell projection</keyword>
<keyword evidence="3" id="KW-1003">Cell membrane</keyword>
<comment type="similarity">
    <text evidence="2">Belongs to the MotB family.</text>
</comment>
<name>A0A072NTZ2_SCHAZ</name>
<dbReference type="Pfam" id="PF00691">
    <property type="entry name" value="OmpA"/>
    <property type="match status" value="1"/>
</dbReference>
<dbReference type="CDD" id="cd07185">
    <property type="entry name" value="OmpA_C-like"/>
    <property type="match status" value="1"/>
</dbReference>
<dbReference type="PANTHER" id="PTHR30329">
    <property type="entry name" value="STATOR ELEMENT OF FLAGELLAR MOTOR COMPLEX"/>
    <property type="match status" value="1"/>
</dbReference>
<dbReference type="PANTHER" id="PTHR30329:SF21">
    <property type="entry name" value="LIPOPROTEIN YIAD-RELATED"/>
    <property type="match status" value="1"/>
</dbReference>
<dbReference type="OrthoDB" id="9815217at2"/>
<dbReference type="InterPro" id="IPR025713">
    <property type="entry name" value="MotB-like_N_dom"/>
</dbReference>
<dbReference type="RefSeq" id="WP_035192774.1">
    <property type="nucleotide sequence ID" value="NZ_JJRY01000001.1"/>
</dbReference>
<dbReference type="PATRIC" id="fig|1348973.3.peg.379"/>
<proteinExistence type="inferred from homology"/>
<dbReference type="Proteomes" id="UP000027936">
    <property type="component" value="Unassembled WGS sequence"/>
</dbReference>
<comment type="caution">
    <text evidence="11">The sequence shown here is derived from an EMBL/GenBank/DDBJ whole genome shotgun (WGS) entry which is preliminary data.</text>
</comment>
<evidence type="ECO:0000256" key="6">
    <source>
        <dbReference type="ARBA" id="ARBA00023136"/>
    </source>
</evidence>
<accession>A0A072NTZ2</accession>
<evidence type="ECO:0000256" key="8">
    <source>
        <dbReference type="SAM" id="Coils"/>
    </source>
</evidence>
<dbReference type="InterPro" id="IPR036737">
    <property type="entry name" value="OmpA-like_sf"/>
</dbReference>
<evidence type="ECO:0000259" key="10">
    <source>
        <dbReference type="PROSITE" id="PS51123"/>
    </source>
</evidence>
<keyword evidence="11" id="KW-0969">Cilium</keyword>
<evidence type="ECO:0000313" key="12">
    <source>
        <dbReference type="Proteomes" id="UP000027936"/>
    </source>
</evidence>
<evidence type="ECO:0000256" key="7">
    <source>
        <dbReference type="PROSITE-ProRule" id="PRU00473"/>
    </source>
</evidence>
<sequence>MRKNKKKHEEEHADETWLVPYSDLLTLLLALFIVLFAMSSIDAVKFSQMARSFNSTFQGGTGVMKYPSPFQQTTNEGVTTDRVKNKQNNQAEQEKQEMLQIKDKMDSYINANNLSVQLMTSLTPEGLMLTLRNDILFDSGTAQVRAQDYEMAKEISQLLVMDHPREVVISGHTDNVPIHNAQFDSNWHLSVMRAVNFMKILLENQNLDAQNFSAKGFGEFKPVATNDTPEGRLANRRVEILIKSIDPEPTSGEIQN</sequence>
<reference evidence="11 12" key="1">
    <citation type="submission" date="2014-04" db="EMBL/GenBank/DDBJ databases">
        <title>Draft genome sequence of Bacillus azotoformans MEV2011, a (co-) denitrifying strain unable to grow in the presence of oxygen.</title>
        <authorList>
            <person name="Nielsen M."/>
            <person name="Schreiber L."/>
            <person name="Finster K."/>
            <person name="Schramm A."/>
        </authorList>
    </citation>
    <scope>NUCLEOTIDE SEQUENCE [LARGE SCALE GENOMIC DNA]</scope>
    <source>
        <strain evidence="11 12">MEV2011</strain>
    </source>
</reference>
<feature type="transmembrane region" description="Helical" evidence="9">
    <location>
        <begin position="24"/>
        <end position="44"/>
    </location>
</feature>
<keyword evidence="5 9" id="KW-1133">Transmembrane helix</keyword>
<keyword evidence="11" id="KW-0282">Flagellum</keyword>